<reference evidence="8 9" key="1">
    <citation type="submission" date="2017-11" db="EMBL/GenBank/DDBJ databases">
        <title>Genomic Encyclopedia of Archaeal and Bacterial Type Strains, Phase II (KMG-II): From Individual Species to Whole Genera.</title>
        <authorList>
            <person name="Goeker M."/>
        </authorList>
    </citation>
    <scope>NUCLEOTIDE SEQUENCE [LARGE SCALE GENOMIC DNA]</scope>
    <source>
        <strain evidence="8 9">DSM 22413</strain>
    </source>
</reference>
<feature type="domain" description="TM2" evidence="7">
    <location>
        <begin position="113"/>
        <end position="165"/>
    </location>
</feature>
<dbReference type="AlphaFoldDB" id="A0A2M8WS11"/>
<dbReference type="OrthoDB" id="2004788at2"/>
<keyword evidence="2 6" id="KW-0812">Transmembrane</keyword>
<dbReference type="InterPro" id="IPR007829">
    <property type="entry name" value="TM2"/>
</dbReference>
<dbReference type="EMBL" id="PGTZ01000007">
    <property type="protein sequence ID" value="PJI93735.1"/>
    <property type="molecule type" value="Genomic_DNA"/>
</dbReference>
<protein>
    <submittedName>
        <fullName evidence="8">TM2 domain-containing protein</fullName>
    </submittedName>
</protein>
<organism evidence="8 9">
    <name type="scientific">Luteimicrobium subarcticum</name>
    <dbReference type="NCBI Taxonomy" id="620910"/>
    <lineage>
        <taxon>Bacteria</taxon>
        <taxon>Bacillati</taxon>
        <taxon>Actinomycetota</taxon>
        <taxon>Actinomycetes</taxon>
        <taxon>Micrococcales</taxon>
        <taxon>Luteimicrobium</taxon>
    </lineage>
</organism>
<feature type="transmembrane region" description="Helical" evidence="6">
    <location>
        <begin position="117"/>
        <end position="136"/>
    </location>
</feature>
<sequence>MSEQYPGTPEPANDGAEGTPSFETPATPATPAEGQPPADGQAPFGQPEAQVPYGEQEPYGQAPTGQAPYGQAPYADQAPYGQAPYGQAPYAQAPYGQAPYGAVPPGYAPGEAPKTKLAAGLLGIFLGGFGVHRFYLGDTKMGLIQIGVTIVTCGLGHIWGFVEGILYLTATEGTYSVDAKGRKLV</sequence>
<proteinExistence type="predicted"/>
<evidence type="ECO:0000313" key="8">
    <source>
        <dbReference type="EMBL" id="PJI93735.1"/>
    </source>
</evidence>
<evidence type="ECO:0000256" key="4">
    <source>
        <dbReference type="ARBA" id="ARBA00023136"/>
    </source>
</evidence>
<evidence type="ECO:0000313" key="9">
    <source>
        <dbReference type="Proteomes" id="UP000231586"/>
    </source>
</evidence>
<comment type="caution">
    <text evidence="8">The sequence shown here is derived from an EMBL/GenBank/DDBJ whole genome shotgun (WGS) entry which is preliminary data.</text>
</comment>
<evidence type="ECO:0000256" key="1">
    <source>
        <dbReference type="ARBA" id="ARBA00004141"/>
    </source>
</evidence>
<evidence type="ECO:0000259" key="7">
    <source>
        <dbReference type="Pfam" id="PF05154"/>
    </source>
</evidence>
<feature type="transmembrane region" description="Helical" evidence="6">
    <location>
        <begin position="142"/>
        <end position="162"/>
    </location>
</feature>
<dbReference type="RefSeq" id="WP_100349381.1">
    <property type="nucleotide sequence ID" value="NZ_PGTZ01000007.1"/>
</dbReference>
<dbReference type="Pfam" id="PF05154">
    <property type="entry name" value="TM2"/>
    <property type="match status" value="1"/>
</dbReference>
<feature type="region of interest" description="Disordered" evidence="5">
    <location>
        <begin position="1"/>
        <end position="78"/>
    </location>
</feature>
<dbReference type="Proteomes" id="UP000231586">
    <property type="component" value="Unassembled WGS sequence"/>
</dbReference>
<gene>
    <name evidence="8" type="ORF">CLV34_1210</name>
</gene>
<evidence type="ECO:0000256" key="2">
    <source>
        <dbReference type="ARBA" id="ARBA00022692"/>
    </source>
</evidence>
<dbReference type="GO" id="GO:0016020">
    <property type="term" value="C:membrane"/>
    <property type="evidence" value="ECO:0007669"/>
    <property type="project" value="UniProtKB-SubCell"/>
</dbReference>
<evidence type="ECO:0000256" key="5">
    <source>
        <dbReference type="SAM" id="MobiDB-lite"/>
    </source>
</evidence>
<evidence type="ECO:0000256" key="3">
    <source>
        <dbReference type="ARBA" id="ARBA00022989"/>
    </source>
</evidence>
<comment type="subcellular location">
    <subcellularLocation>
        <location evidence="1">Membrane</location>
        <topology evidence="1">Multi-pass membrane protein</topology>
    </subcellularLocation>
</comment>
<keyword evidence="9" id="KW-1185">Reference proteome</keyword>
<accession>A0A2M8WS11</accession>
<keyword evidence="3 6" id="KW-1133">Transmembrane helix</keyword>
<keyword evidence="4 6" id="KW-0472">Membrane</keyword>
<name>A0A2M8WS11_9MICO</name>
<evidence type="ECO:0000256" key="6">
    <source>
        <dbReference type="SAM" id="Phobius"/>
    </source>
</evidence>